<organism evidence="1">
    <name type="scientific">Cucumis melo</name>
    <name type="common">Muskmelon</name>
    <dbReference type="NCBI Taxonomy" id="3656"/>
    <lineage>
        <taxon>Eukaryota</taxon>
        <taxon>Viridiplantae</taxon>
        <taxon>Streptophyta</taxon>
        <taxon>Embryophyta</taxon>
        <taxon>Tracheophyta</taxon>
        <taxon>Spermatophyta</taxon>
        <taxon>Magnoliopsida</taxon>
        <taxon>eudicotyledons</taxon>
        <taxon>Gunneridae</taxon>
        <taxon>Pentapetalae</taxon>
        <taxon>rosids</taxon>
        <taxon>fabids</taxon>
        <taxon>Cucurbitales</taxon>
        <taxon>Cucurbitaceae</taxon>
        <taxon>Benincaseae</taxon>
        <taxon>Cucumis</taxon>
    </lineage>
</organism>
<sequence length="49" mass="5226">MASPSSLFIPRGAVERPRKSFSVSHVVGVCLPDESPSSVMDSQTPNQPI</sequence>
<protein>
    <submittedName>
        <fullName evidence="1">Uncharacterized protein</fullName>
    </submittedName>
</protein>
<accession>A0A9I9CEA8</accession>
<dbReference type="Gramene" id="MELO3C002320.2.1">
    <property type="protein sequence ID" value="MELO3C002320.2.1"/>
    <property type="gene ID" value="MELO3C002320.2"/>
</dbReference>
<reference evidence="1" key="1">
    <citation type="submission" date="2023-03" db="UniProtKB">
        <authorList>
            <consortium name="EnsemblPlants"/>
        </authorList>
    </citation>
    <scope>IDENTIFICATION</scope>
</reference>
<name>A0A9I9CEA8_CUCME</name>
<proteinExistence type="predicted"/>
<dbReference type="EnsemblPlants" id="MELO3C002320.2.1">
    <property type="protein sequence ID" value="MELO3C002320.2.1"/>
    <property type="gene ID" value="MELO3C002320.2"/>
</dbReference>
<evidence type="ECO:0000313" key="1">
    <source>
        <dbReference type="EnsemblPlants" id="MELO3C002320.2.1"/>
    </source>
</evidence>
<dbReference type="AlphaFoldDB" id="A0A9I9CEA8"/>